<organism evidence="1 2">
    <name type="scientific">Pseudomonas graminis</name>
    <dbReference type="NCBI Taxonomy" id="158627"/>
    <lineage>
        <taxon>Bacteria</taxon>
        <taxon>Pseudomonadati</taxon>
        <taxon>Pseudomonadota</taxon>
        <taxon>Gammaproteobacteria</taxon>
        <taxon>Pseudomonadales</taxon>
        <taxon>Pseudomonadaceae</taxon>
        <taxon>Pseudomonas</taxon>
    </lineage>
</organism>
<dbReference type="EMBL" id="FOHW01000026">
    <property type="protein sequence ID" value="SET80818.1"/>
    <property type="molecule type" value="Genomic_DNA"/>
</dbReference>
<evidence type="ECO:0000313" key="1">
    <source>
        <dbReference type="EMBL" id="SET80818.1"/>
    </source>
</evidence>
<dbReference type="RefSeq" id="WP_074891541.1">
    <property type="nucleotide sequence ID" value="NZ_FOHW01000026.1"/>
</dbReference>
<reference evidence="1 2" key="1">
    <citation type="submission" date="2016-10" db="EMBL/GenBank/DDBJ databases">
        <authorList>
            <person name="de Groot N.N."/>
        </authorList>
    </citation>
    <scope>NUCLEOTIDE SEQUENCE [LARGE SCALE GENOMIC DNA]</scope>
    <source>
        <strain evidence="1 2">DSM 11363</strain>
    </source>
</reference>
<sequence>MKWQALSDNDAKRVIAAGIGCKVNGEGLRISAISECLRAASYMCSLPLADNDPWEPAASLSLTSLVRKRLSPIWPNLSEDAEARPGVLSVLNSLGELGDLVRVANGWLTPKPLAIRAAASDVVIVGGGPSQAFPRGVQTRACGRARLVAKAMCEGWLDICDASDWIGAPMEGLEVWSARLIHEASERFGPPIDELAEIMVYLNGGWVALPGALNAQGTFLAKYPTGTMTSYFVGAFYRGRLQRFASIKSQDARRLRFYLDQQAGRPTKVEAETYQGFVRLRLYRRLPSAEAKALLIGWEMAAPAGAHPGLRQHVIPIEALPIVRSALDGLGIVLVERQGAEGGI</sequence>
<gene>
    <name evidence="1" type="ORF">SAMN05216197_12642</name>
</gene>
<dbReference type="AlphaFoldDB" id="A0A1I0HAL8"/>
<proteinExistence type="predicted"/>
<evidence type="ECO:0000313" key="2">
    <source>
        <dbReference type="Proteomes" id="UP000182332"/>
    </source>
</evidence>
<accession>A0A1I0HAL8</accession>
<name>A0A1I0HAL8_9PSED</name>
<protein>
    <submittedName>
        <fullName evidence="1">Uncharacterized protein</fullName>
    </submittedName>
</protein>
<dbReference type="OrthoDB" id="6638064at2"/>
<dbReference type="Proteomes" id="UP000182332">
    <property type="component" value="Unassembled WGS sequence"/>
</dbReference>